<protein>
    <submittedName>
        <fullName evidence="3">Sporulation protein</fullName>
    </submittedName>
</protein>
<feature type="domain" description="SPOR" evidence="2">
    <location>
        <begin position="272"/>
        <end position="351"/>
    </location>
</feature>
<dbReference type="AlphaFoldDB" id="A0A344J3I3"/>
<evidence type="ECO:0000256" key="1">
    <source>
        <dbReference type="SAM" id="MobiDB-lite"/>
    </source>
</evidence>
<dbReference type="RefSeq" id="WP_112925812.1">
    <property type="nucleotide sequence ID" value="NZ_CP029556.1"/>
</dbReference>
<accession>A0A344J3I3</accession>
<feature type="compositionally biased region" description="Pro residues" evidence="1">
    <location>
        <begin position="225"/>
        <end position="238"/>
    </location>
</feature>
<evidence type="ECO:0000313" key="4">
    <source>
        <dbReference type="Proteomes" id="UP000251842"/>
    </source>
</evidence>
<feature type="domain" description="SPOR" evidence="2">
    <location>
        <begin position="95"/>
        <end position="175"/>
    </location>
</feature>
<dbReference type="OrthoDB" id="7069135at2"/>
<feature type="compositionally biased region" description="Low complexity" evidence="1">
    <location>
        <begin position="188"/>
        <end position="198"/>
    </location>
</feature>
<dbReference type="InterPro" id="IPR007730">
    <property type="entry name" value="SPOR-like_dom"/>
</dbReference>
<gene>
    <name evidence="3" type="ORF">DCD74_01810</name>
</gene>
<dbReference type="KEGG" id="lue:DCD74_01810"/>
<dbReference type="Gene3D" id="3.30.70.1070">
    <property type="entry name" value="Sporulation related repeat"/>
    <property type="match status" value="2"/>
</dbReference>
<proteinExistence type="predicted"/>
<dbReference type="PANTHER" id="PTHR38687">
    <property type="entry name" value="CELL DIVISION PROTEIN DEDD-RELATED"/>
    <property type="match status" value="1"/>
</dbReference>
<dbReference type="EMBL" id="CP029556">
    <property type="protein sequence ID" value="AXA83593.1"/>
    <property type="molecule type" value="Genomic_DNA"/>
</dbReference>
<dbReference type="PRINTS" id="PR01217">
    <property type="entry name" value="PRICHEXTENSN"/>
</dbReference>
<feature type="compositionally biased region" description="Low complexity" evidence="1">
    <location>
        <begin position="239"/>
        <end position="254"/>
    </location>
</feature>
<dbReference type="GO" id="GO:0032506">
    <property type="term" value="P:cytokinetic process"/>
    <property type="evidence" value="ECO:0007669"/>
    <property type="project" value="TreeGrafter"/>
</dbReference>
<dbReference type="Pfam" id="PF05036">
    <property type="entry name" value="SPOR"/>
    <property type="match status" value="2"/>
</dbReference>
<evidence type="ECO:0000313" key="3">
    <source>
        <dbReference type="EMBL" id="AXA83593.1"/>
    </source>
</evidence>
<dbReference type="Proteomes" id="UP000251842">
    <property type="component" value="Chromosome"/>
</dbReference>
<dbReference type="GO" id="GO:0042834">
    <property type="term" value="F:peptidoglycan binding"/>
    <property type="evidence" value="ECO:0007669"/>
    <property type="project" value="InterPro"/>
</dbReference>
<name>A0A344J3I3_9GAMM</name>
<dbReference type="PROSITE" id="PS51724">
    <property type="entry name" value="SPOR"/>
    <property type="match status" value="2"/>
</dbReference>
<dbReference type="SUPFAM" id="SSF110997">
    <property type="entry name" value="Sporulation related repeat"/>
    <property type="match status" value="2"/>
</dbReference>
<dbReference type="PANTHER" id="PTHR38687:SF1">
    <property type="entry name" value="CELL DIVISION PROTEIN DEDD"/>
    <property type="match status" value="1"/>
</dbReference>
<dbReference type="GO" id="GO:0030428">
    <property type="term" value="C:cell septum"/>
    <property type="evidence" value="ECO:0007669"/>
    <property type="project" value="TreeGrafter"/>
</dbReference>
<dbReference type="InterPro" id="IPR052521">
    <property type="entry name" value="Cell_div_SPOR-domain"/>
</dbReference>
<dbReference type="InterPro" id="IPR036680">
    <property type="entry name" value="SPOR-like_sf"/>
</dbReference>
<keyword evidence="4" id="KW-1185">Reference proteome</keyword>
<feature type="region of interest" description="Disordered" evidence="1">
    <location>
        <begin position="188"/>
        <end position="272"/>
    </location>
</feature>
<organism evidence="3 4">
    <name type="scientific">Solilutibacter oculi</name>
    <dbReference type="NCBI Taxonomy" id="2698682"/>
    <lineage>
        <taxon>Bacteria</taxon>
        <taxon>Pseudomonadati</taxon>
        <taxon>Pseudomonadota</taxon>
        <taxon>Gammaproteobacteria</taxon>
        <taxon>Lysobacterales</taxon>
        <taxon>Lysobacteraceae</taxon>
        <taxon>Solilutibacter</taxon>
    </lineage>
</organism>
<reference evidence="4" key="1">
    <citation type="submission" date="2018-05" db="EMBL/GenBank/DDBJ databases">
        <title>Luteimonas pekinense sp. nov., isolated from human Meibomian gland secretions, Beijing, China.</title>
        <authorList>
            <person name="Wen T."/>
            <person name="Bai H."/>
            <person name="Lv H."/>
        </authorList>
    </citation>
    <scope>NUCLEOTIDE SEQUENCE [LARGE SCALE GENOMIC DNA]</scope>
    <source>
        <strain evidence="4">83-4</strain>
    </source>
</reference>
<dbReference type="GO" id="GO:0032153">
    <property type="term" value="C:cell division site"/>
    <property type="evidence" value="ECO:0007669"/>
    <property type="project" value="TreeGrafter"/>
</dbReference>
<evidence type="ECO:0000259" key="2">
    <source>
        <dbReference type="PROSITE" id="PS51724"/>
    </source>
</evidence>
<sequence length="352" mass="34974">MDRALKQRLIGAAVLVAIAVIFLPMLVKGPAPVSGAADVSLDVPTPPQDGFETRDLPLGAPGQVPAGGVAGMSDAPVTGASQPAAAAIEPASTPATAAGDFAVNFGHYGTSADADRMVAALAQSQLKAYAEPATLNGRSAWRVRLGPYAGRAEAEAARLRALHVSDKVNASVVALNAGPDVAPAATTAATPPAAVTTAPLPPAPRTAESAAPTPKPVQVAEAKPAPTPAPAKPEPKPAAPVAAPKPATPVAAAPKPEPKPAEAAPKPAPKPAASNVGFAVQLGAFADPAAATALRDKARAAGLSAFTETIKTAEGPRTRVRVGPVADRADAEKLRAQAQAKLGVGGMVRPHP</sequence>